<name>A0A4S4D9Q4_CAMSN</name>
<comment type="caution">
    <text evidence="2">The sequence shown here is derived from an EMBL/GenBank/DDBJ whole genome shotgun (WGS) entry which is preliminary data.</text>
</comment>
<organism evidence="2 3">
    <name type="scientific">Camellia sinensis var. sinensis</name>
    <name type="common">China tea</name>
    <dbReference type="NCBI Taxonomy" id="542762"/>
    <lineage>
        <taxon>Eukaryota</taxon>
        <taxon>Viridiplantae</taxon>
        <taxon>Streptophyta</taxon>
        <taxon>Embryophyta</taxon>
        <taxon>Tracheophyta</taxon>
        <taxon>Spermatophyta</taxon>
        <taxon>Magnoliopsida</taxon>
        <taxon>eudicotyledons</taxon>
        <taxon>Gunneridae</taxon>
        <taxon>Pentapetalae</taxon>
        <taxon>asterids</taxon>
        <taxon>Ericales</taxon>
        <taxon>Theaceae</taxon>
        <taxon>Camellia</taxon>
    </lineage>
</organism>
<dbReference type="Proteomes" id="UP000306102">
    <property type="component" value="Unassembled WGS sequence"/>
</dbReference>
<dbReference type="EMBL" id="SDRB02012269">
    <property type="protein sequence ID" value="THF98215.1"/>
    <property type="molecule type" value="Genomic_DNA"/>
</dbReference>
<evidence type="ECO:0000313" key="3">
    <source>
        <dbReference type="Proteomes" id="UP000306102"/>
    </source>
</evidence>
<gene>
    <name evidence="2" type="ORF">TEA_016578</name>
</gene>
<evidence type="ECO:0000313" key="2">
    <source>
        <dbReference type="EMBL" id="THF98215.1"/>
    </source>
</evidence>
<dbReference type="AlphaFoldDB" id="A0A4S4D9Q4"/>
<accession>A0A4S4D9Q4</accession>
<protein>
    <submittedName>
        <fullName evidence="2">Uncharacterized protein</fullName>
    </submittedName>
</protein>
<keyword evidence="3" id="KW-1185">Reference proteome</keyword>
<sequence length="124" mass="13682">MNGRAELKLARSSLRLSIAMLTSVILESDHGKTISLGLSSEEATWPSKESGRDTTTSSPRGNSQRYGVFNQPCQEKFYFFASEYIVEDLHGCYAPPKLDPEHEERLKILSILVVSTTGSGTQSI</sequence>
<feature type="compositionally biased region" description="Polar residues" evidence="1">
    <location>
        <begin position="53"/>
        <end position="65"/>
    </location>
</feature>
<evidence type="ECO:0000256" key="1">
    <source>
        <dbReference type="SAM" id="MobiDB-lite"/>
    </source>
</evidence>
<reference evidence="2 3" key="1">
    <citation type="journal article" date="2018" name="Proc. Natl. Acad. Sci. U.S.A.">
        <title>Draft genome sequence of Camellia sinensis var. sinensis provides insights into the evolution of the tea genome and tea quality.</title>
        <authorList>
            <person name="Wei C."/>
            <person name="Yang H."/>
            <person name="Wang S."/>
            <person name="Zhao J."/>
            <person name="Liu C."/>
            <person name="Gao L."/>
            <person name="Xia E."/>
            <person name="Lu Y."/>
            <person name="Tai Y."/>
            <person name="She G."/>
            <person name="Sun J."/>
            <person name="Cao H."/>
            <person name="Tong W."/>
            <person name="Gao Q."/>
            <person name="Li Y."/>
            <person name="Deng W."/>
            <person name="Jiang X."/>
            <person name="Wang W."/>
            <person name="Chen Q."/>
            <person name="Zhang S."/>
            <person name="Li H."/>
            <person name="Wu J."/>
            <person name="Wang P."/>
            <person name="Li P."/>
            <person name="Shi C."/>
            <person name="Zheng F."/>
            <person name="Jian J."/>
            <person name="Huang B."/>
            <person name="Shan D."/>
            <person name="Shi M."/>
            <person name="Fang C."/>
            <person name="Yue Y."/>
            <person name="Li F."/>
            <person name="Li D."/>
            <person name="Wei S."/>
            <person name="Han B."/>
            <person name="Jiang C."/>
            <person name="Yin Y."/>
            <person name="Xia T."/>
            <person name="Zhang Z."/>
            <person name="Bennetzen J.L."/>
            <person name="Zhao S."/>
            <person name="Wan X."/>
        </authorList>
    </citation>
    <scope>NUCLEOTIDE SEQUENCE [LARGE SCALE GENOMIC DNA]</scope>
    <source>
        <strain evidence="3">cv. Shuchazao</strain>
        <tissue evidence="2">Leaf</tissue>
    </source>
</reference>
<feature type="region of interest" description="Disordered" evidence="1">
    <location>
        <begin position="41"/>
        <end position="66"/>
    </location>
</feature>
<proteinExistence type="predicted"/>